<proteinExistence type="predicted"/>
<organism evidence="4 5">
    <name type="scientific">Faecalibacillus intestinalis</name>
    <dbReference type="NCBI Taxonomy" id="1982626"/>
    <lineage>
        <taxon>Bacteria</taxon>
        <taxon>Bacillati</taxon>
        <taxon>Bacillota</taxon>
        <taxon>Erysipelotrichia</taxon>
        <taxon>Erysipelotrichales</taxon>
        <taxon>Coprobacillaceae</taxon>
        <taxon>Faecalibacillus</taxon>
    </lineage>
</organism>
<evidence type="ECO:0000259" key="2">
    <source>
        <dbReference type="PROSITE" id="PS50110"/>
    </source>
</evidence>
<dbReference type="GO" id="GO:0000156">
    <property type="term" value="F:phosphorelay response regulator activity"/>
    <property type="evidence" value="ECO:0007669"/>
    <property type="project" value="InterPro"/>
</dbReference>
<gene>
    <name evidence="4" type="ORF">C7U54_11395</name>
</gene>
<sequence>MREEIIVKILIIDDDKKFTNTLKDDIKNFFQKTNDKAIITVINDEFDQVDLFDNYHIVFLDIDLITNNGLIIAKQLRELDNNVMIVFISSRSNLVFKTFVVKPFYFLRKANYKKDLIYFFEMLDNYFKKNTLISLDSRATRVHIPVDSIIYIESREHQLTIHSKKDVYYDSSSLTAFLIKLSSLNFIQIHKSYIINLDYLKGINKNEILLFDNTRIPIGRKYRDLFYERYQEYLIK</sequence>
<dbReference type="Proteomes" id="UP000240974">
    <property type="component" value="Unassembled WGS sequence"/>
</dbReference>
<accession>A0A2T3FVV0</accession>
<dbReference type="GO" id="GO:0003677">
    <property type="term" value="F:DNA binding"/>
    <property type="evidence" value="ECO:0007669"/>
    <property type="project" value="InterPro"/>
</dbReference>
<dbReference type="InterPro" id="IPR007492">
    <property type="entry name" value="LytTR_DNA-bd_dom"/>
</dbReference>
<dbReference type="InterPro" id="IPR011006">
    <property type="entry name" value="CheY-like_superfamily"/>
</dbReference>
<dbReference type="Gene3D" id="3.40.50.2300">
    <property type="match status" value="1"/>
</dbReference>
<dbReference type="EMBL" id="PYLQ01000019">
    <property type="protein sequence ID" value="PST39381.1"/>
    <property type="molecule type" value="Genomic_DNA"/>
</dbReference>
<evidence type="ECO:0000256" key="1">
    <source>
        <dbReference type="PROSITE-ProRule" id="PRU00169"/>
    </source>
</evidence>
<reference evidence="4 5" key="1">
    <citation type="journal article" date="2019" name="Int. J. Syst. Evol. Microbiol.">
        <title>Faecalibacillus intestinalis gen. nov., sp. nov. and Faecalibacillus faecis sp. nov., isolated from human faeces.</title>
        <authorList>
            <person name="Seo B."/>
            <person name="Jeon K."/>
            <person name="Baek I."/>
            <person name="Lee Y.M."/>
            <person name="Baek K."/>
            <person name="Ko G."/>
        </authorList>
    </citation>
    <scope>NUCLEOTIDE SEQUENCE [LARGE SCALE GENOMIC DNA]</scope>
    <source>
        <strain evidence="4 5">SNUG30099</strain>
    </source>
</reference>
<feature type="domain" description="HTH LytTR-type" evidence="3">
    <location>
        <begin position="133"/>
        <end position="232"/>
    </location>
</feature>
<dbReference type="PROSITE" id="PS50110">
    <property type="entry name" value="RESPONSE_REGULATORY"/>
    <property type="match status" value="1"/>
</dbReference>
<evidence type="ECO:0000313" key="4">
    <source>
        <dbReference type="EMBL" id="PST39381.1"/>
    </source>
</evidence>
<evidence type="ECO:0000259" key="3">
    <source>
        <dbReference type="PROSITE" id="PS50930"/>
    </source>
</evidence>
<dbReference type="SUPFAM" id="SSF52172">
    <property type="entry name" value="CheY-like"/>
    <property type="match status" value="1"/>
</dbReference>
<keyword evidence="1" id="KW-0597">Phosphoprotein</keyword>
<dbReference type="PANTHER" id="PTHR37299:SF1">
    <property type="entry name" value="STAGE 0 SPORULATION PROTEIN A HOMOLOG"/>
    <property type="match status" value="1"/>
</dbReference>
<dbReference type="Pfam" id="PF04397">
    <property type="entry name" value="LytTR"/>
    <property type="match status" value="1"/>
</dbReference>
<dbReference type="Gene3D" id="2.40.50.1020">
    <property type="entry name" value="LytTr DNA-binding domain"/>
    <property type="match status" value="1"/>
</dbReference>
<evidence type="ECO:0000313" key="5">
    <source>
        <dbReference type="Proteomes" id="UP000240974"/>
    </source>
</evidence>
<dbReference type="PANTHER" id="PTHR37299">
    <property type="entry name" value="TRANSCRIPTIONAL REGULATOR-RELATED"/>
    <property type="match status" value="1"/>
</dbReference>
<keyword evidence="5" id="KW-1185">Reference proteome</keyword>
<dbReference type="InterPro" id="IPR046947">
    <property type="entry name" value="LytR-like"/>
</dbReference>
<evidence type="ECO:0008006" key="6">
    <source>
        <dbReference type="Google" id="ProtNLM"/>
    </source>
</evidence>
<dbReference type="AlphaFoldDB" id="A0A2T3FVV0"/>
<dbReference type="InterPro" id="IPR001789">
    <property type="entry name" value="Sig_transdc_resp-reg_receiver"/>
</dbReference>
<protein>
    <recommendedName>
        <fullName evidence="6">DNA-binding response regulator</fullName>
    </recommendedName>
</protein>
<comment type="caution">
    <text evidence="4">The sequence shown here is derived from an EMBL/GenBank/DDBJ whole genome shotgun (WGS) entry which is preliminary data.</text>
</comment>
<name>A0A2T3FVV0_9FIRM</name>
<feature type="modified residue" description="4-aspartylphosphate" evidence="1">
    <location>
        <position position="61"/>
    </location>
</feature>
<dbReference type="PROSITE" id="PS50930">
    <property type="entry name" value="HTH_LYTTR"/>
    <property type="match status" value="1"/>
</dbReference>
<feature type="domain" description="Response regulatory" evidence="2">
    <location>
        <begin position="8"/>
        <end position="117"/>
    </location>
</feature>
<dbReference type="SMART" id="SM00850">
    <property type="entry name" value="LytTR"/>
    <property type="match status" value="1"/>
</dbReference>